<organism evidence="1">
    <name type="scientific">termite gut metagenome</name>
    <dbReference type="NCBI Taxonomy" id="433724"/>
    <lineage>
        <taxon>unclassified sequences</taxon>
        <taxon>metagenomes</taxon>
        <taxon>organismal metagenomes</taxon>
    </lineage>
</organism>
<proteinExistence type="predicted"/>
<comment type="caution">
    <text evidence="1">The sequence shown here is derived from an EMBL/GenBank/DDBJ whole genome shotgun (WGS) entry which is preliminary data.</text>
</comment>
<accession>A0A5J4P5Q6</accession>
<evidence type="ECO:0000313" key="1">
    <source>
        <dbReference type="EMBL" id="KAA6304736.1"/>
    </source>
</evidence>
<name>A0A5J4P5Q6_9ZZZZ</name>
<reference evidence="1" key="1">
    <citation type="submission" date="2019-03" db="EMBL/GenBank/DDBJ databases">
        <title>Single cell metagenomics reveals metabolic interactions within the superorganism composed of flagellate Streblomastix strix and complex community of Bacteroidetes bacteria on its surface.</title>
        <authorList>
            <person name="Treitli S.C."/>
            <person name="Kolisko M."/>
            <person name="Husnik F."/>
            <person name="Keeling P."/>
            <person name="Hampl V."/>
        </authorList>
    </citation>
    <scope>NUCLEOTIDE SEQUENCE</scope>
    <source>
        <strain evidence="1">STM</strain>
    </source>
</reference>
<dbReference type="EMBL" id="SNRY01011269">
    <property type="protein sequence ID" value="KAA6304736.1"/>
    <property type="molecule type" value="Genomic_DNA"/>
</dbReference>
<sequence>MGGGSPRSSTTAFGLSQTVSLLMEIRGVGIGKTSFTRRVYSSYLVALETLKTSCNRSSDLKSAMDEAGTKNEHIVVTTNFT</sequence>
<dbReference type="AlphaFoldDB" id="A0A5J4P5Q6"/>
<gene>
    <name evidence="1" type="ORF">EZS27_043615</name>
</gene>
<protein>
    <submittedName>
        <fullName evidence="1">Uncharacterized protein</fullName>
    </submittedName>
</protein>